<sequence length="111" mass="12196">MLPRSPTLDGPIDLYTTQELEDLVVSRISAEAAWRSRKDPKYREIALPDGFGEADSVLVDGGRWLLVLSELQVHHGCVLAYDLDDAGASIYYPTAGRMGHTTGFLYGRGRG</sequence>
<organism evidence="1 2">
    <name type="scientific">Hebeloma cylindrosporum</name>
    <dbReference type="NCBI Taxonomy" id="76867"/>
    <lineage>
        <taxon>Eukaryota</taxon>
        <taxon>Fungi</taxon>
        <taxon>Dikarya</taxon>
        <taxon>Basidiomycota</taxon>
        <taxon>Agaricomycotina</taxon>
        <taxon>Agaricomycetes</taxon>
        <taxon>Agaricomycetidae</taxon>
        <taxon>Agaricales</taxon>
        <taxon>Agaricineae</taxon>
        <taxon>Hymenogastraceae</taxon>
        <taxon>Hebeloma</taxon>
    </lineage>
</organism>
<accession>A0A0C2Y1I5</accession>
<reference evidence="2" key="2">
    <citation type="submission" date="2015-01" db="EMBL/GenBank/DDBJ databases">
        <title>Evolutionary Origins and Diversification of the Mycorrhizal Mutualists.</title>
        <authorList>
            <consortium name="DOE Joint Genome Institute"/>
            <consortium name="Mycorrhizal Genomics Consortium"/>
            <person name="Kohler A."/>
            <person name="Kuo A."/>
            <person name="Nagy L.G."/>
            <person name="Floudas D."/>
            <person name="Copeland A."/>
            <person name="Barry K.W."/>
            <person name="Cichocki N."/>
            <person name="Veneault-Fourrey C."/>
            <person name="LaButti K."/>
            <person name="Lindquist E.A."/>
            <person name="Lipzen A."/>
            <person name="Lundell T."/>
            <person name="Morin E."/>
            <person name="Murat C."/>
            <person name="Riley R."/>
            <person name="Ohm R."/>
            <person name="Sun H."/>
            <person name="Tunlid A."/>
            <person name="Henrissat B."/>
            <person name="Grigoriev I.V."/>
            <person name="Hibbett D.S."/>
            <person name="Martin F."/>
        </authorList>
    </citation>
    <scope>NUCLEOTIDE SEQUENCE [LARGE SCALE GENOMIC DNA]</scope>
    <source>
        <strain evidence="2">h7</strain>
    </source>
</reference>
<dbReference type="OrthoDB" id="3068749at2759"/>
<evidence type="ECO:0000313" key="2">
    <source>
        <dbReference type="Proteomes" id="UP000053424"/>
    </source>
</evidence>
<name>A0A0C2Y1I5_HEBCY</name>
<dbReference type="Proteomes" id="UP000053424">
    <property type="component" value="Unassembled WGS sequence"/>
</dbReference>
<dbReference type="AlphaFoldDB" id="A0A0C2Y1I5"/>
<keyword evidence="2" id="KW-1185">Reference proteome</keyword>
<proteinExistence type="predicted"/>
<dbReference type="HOGENOM" id="CLU_2158744_0_0_1"/>
<dbReference type="EMBL" id="KN831775">
    <property type="protein sequence ID" value="KIM43703.1"/>
    <property type="molecule type" value="Genomic_DNA"/>
</dbReference>
<gene>
    <name evidence="1" type="ORF">M413DRAFT_387059</name>
</gene>
<reference evidence="1 2" key="1">
    <citation type="submission" date="2014-04" db="EMBL/GenBank/DDBJ databases">
        <authorList>
            <consortium name="DOE Joint Genome Institute"/>
            <person name="Kuo A."/>
            <person name="Gay G."/>
            <person name="Dore J."/>
            <person name="Kohler A."/>
            <person name="Nagy L.G."/>
            <person name="Floudas D."/>
            <person name="Copeland A."/>
            <person name="Barry K.W."/>
            <person name="Cichocki N."/>
            <person name="Veneault-Fourrey C."/>
            <person name="LaButti K."/>
            <person name="Lindquist E.A."/>
            <person name="Lipzen A."/>
            <person name="Lundell T."/>
            <person name="Morin E."/>
            <person name="Murat C."/>
            <person name="Sun H."/>
            <person name="Tunlid A."/>
            <person name="Henrissat B."/>
            <person name="Grigoriev I.V."/>
            <person name="Hibbett D.S."/>
            <person name="Martin F."/>
            <person name="Nordberg H.P."/>
            <person name="Cantor M.N."/>
            <person name="Hua S.X."/>
        </authorList>
    </citation>
    <scope>NUCLEOTIDE SEQUENCE [LARGE SCALE GENOMIC DNA]</scope>
    <source>
        <strain evidence="2">h7</strain>
    </source>
</reference>
<evidence type="ECO:0000313" key="1">
    <source>
        <dbReference type="EMBL" id="KIM43703.1"/>
    </source>
</evidence>
<protein>
    <submittedName>
        <fullName evidence="1">Uncharacterized protein</fullName>
    </submittedName>
</protein>